<dbReference type="RefSeq" id="WP_149472884.1">
    <property type="nucleotide sequence ID" value="NZ_JAGGMB010000019.1"/>
</dbReference>
<proteinExistence type="predicted"/>
<organism evidence="2 3">
    <name type="scientific">Oceanobacillus polygoni</name>
    <dbReference type="NCBI Taxonomy" id="1235259"/>
    <lineage>
        <taxon>Bacteria</taxon>
        <taxon>Bacillati</taxon>
        <taxon>Bacillota</taxon>
        <taxon>Bacilli</taxon>
        <taxon>Bacillales</taxon>
        <taxon>Bacillaceae</taxon>
        <taxon>Oceanobacillus</taxon>
    </lineage>
</organism>
<evidence type="ECO:0000313" key="2">
    <source>
        <dbReference type="EMBL" id="MBP2079629.1"/>
    </source>
</evidence>
<reference evidence="2" key="1">
    <citation type="submission" date="2021-03" db="EMBL/GenBank/DDBJ databases">
        <title>Genomic Encyclopedia of Type Strains, Phase IV (KMG-IV): sequencing the most valuable type-strain genomes for metagenomic binning, comparative biology and taxonomic classification.</title>
        <authorList>
            <person name="Goeker M."/>
        </authorList>
    </citation>
    <scope>NUCLEOTIDE SEQUENCE</scope>
    <source>
        <strain evidence="2">DSM 107338</strain>
    </source>
</reference>
<gene>
    <name evidence="2" type="ORF">J2Z64_003928</name>
</gene>
<protein>
    <submittedName>
        <fullName evidence="2">Zn-dependent peptidase ImmA (M78 family)</fullName>
    </submittedName>
</protein>
<dbReference type="EMBL" id="JAGGMB010000019">
    <property type="protein sequence ID" value="MBP2079629.1"/>
    <property type="molecule type" value="Genomic_DNA"/>
</dbReference>
<accession>A0A9X1CDB8</accession>
<evidence type="ECO:0000259" key="1">
    <source>
        <dbReference type="Pfam" id="PF06114"/>
    </source>
</evidence>
<sequence length="163" mass="19571">MKYQSTLLEDAIKKFYNQLNIHNPSQLDMREIAKSLNIPIHFLPIHSRTYNGEIIIDSRLPPEIQWEDFGHELCHILLQYGNQIININTLFLEYQEWKANNFALHFCVPTFMLQKYKISTINEGIYIIKNKFNVTDEIAKKRLNHYRNQLIQSNSKTTYWFYK</sequence>
<dbReference type="OrthoDB" id="2417909at2"/>
<dbReference type="AlphaFoldDB" id="A0A9X1CDB8"/>
<keyword evidence="3" id="KW-1185">Reference proteome</keyword>
<dbReference type="Gene3D" id="1.10.10.2910">
    <property type="match status" value="1"/>
</dbReference>
<feature type="domain" description="IrrE N-terminal-like" evidence="1">
    <location>
        <begin position="48"/>
        <end position="144"/>
    </location>
</feature>
<name>A0A9X1CDB8_9BACI</name>
<dbReference type="InterPro" id="IPR010359">
    <property type="entry name" value="IrrE_HExxH"/>
</dbReference>
<dbReference type="Pfam" id="PF06114">
    <property type="entry name" value="Peptidase_M78"/>
    <property type="match status" value="1"/>
</dbReference>
<evidence type="ECO:0000313" key="3">
    <source>
        <dbReference type="Proteomes" id="UP001138793"/>
    </source>
</evidence>
<comment type="caution">
    <text evidence="2">The sequence shown here is derived from an EMBL/GenBank/DDBJ whole genome shotgun (WGS) entry which is preliminary data.</text>
</comment>
<dbReference type="Proteomes" id="UP001138793">
    <property type="component" value="Unassembled WGS sequence"/>
</dbReference>